<evidence type="ECO:0000313" key="2">
    <source>
        <dbReference type="EMBL" id="ESA14856.1"/>
    </source>
</evidence>
<feature type="region of interest" description="Disordered" evidence="1">
    <location>
        <begin position="1"/>
        <end position="30"/>
    </location>
</feature>
<feature type="compositionally biased region" description="Polar residues" evidence="1">
    <location>
        <begin position="1"/>
        <end position="17"/>
    </location>
</feature>
<proteinExistence type="predicted"/>
<sequence>MGTEYHFSNTSPTSSDELPSKVSKPKNTDDFSSIKVKDMKIPPFDTSRYDESNEFQLSSYDCLDGLVYLDTWYCLQIERIRKMLTTIKSQNE</sequence>
<gene>
    <name evidence="2" type="ORF">GLOINDRAFT_24509</name>
</gene>
<accession>U9UGW7</accession>
<organism evidence="2">
    <name type="scientific">Rhizophagus irregularis (strain DAOM 181602 / DAOM 197198 / MUCL 43194)</name>
    <name type="common">Arbuscular mycorrhizal fungus</name>
    <name type="synonym">Glomus intraradices</name>
    <dbReference type="NCBI Taxonomy" id="747089"/>
    <lineage>
        <taxon>Eukaryota</taxon>
        <taxon>Fungi</taxon>
        <taxon>Fungi incertae sedis</taxon>
        <taxon>Mucoromycota</taxon>
        <taxon>Glomeromycotina</taxon>
        <taxon>Glomeromycetes</taxon>
        <taxon>Glomerales</taxon>
        <taxon>Glomeraceae</taxon>
        <taxon>Rhizophagus</taxon>
    </lineage>
</organism>
<protein>
    <submittedName>
        <fullName evidence="2">Uncharacterized protein</fullName>
    </submittedName>
</protein>
<dbReference type="HOGENOM" id="CLU_2414415_0_0_1"/>
<dbReference type="EMBL" id="KI282512">
    <property type="protein sequence ID" value="ESA14856.1"/>
    <property type="molecule type" value="Genomic_DNA"/>
</dbReference>
<dbReference type="AlphaFoldDB" id="U9UGW7"/>
<name>U9UGW7_RHIID</name>
<evidence type="ECO:0000256" key="1">
    <source>
        <dbReference type="SAM" id="MobiDB-lite"/>
    </source>
</evidence>
<reference evidence="2" key="1">
    <citation type="submission" date="2013-07" db="EMBL/GenBank/DDBJ databases">
        <title>The genome of an arbuscular mycorrhizal fungus provides insights into the evolution of the oldest plant symbiosis.</title>
        <authorList>
            <consortium name="DOE Joint Genome Institute"/>
            <person name="Tisserant E."/>
            <person name="Malbreil M."/>
            <person name="Kuo A."/>
            <person name="Kohler A."/>
            <person name="Symeonidi A."/>
            <person name="Balestrini R."/>
            <person name="Charron P."/>
            <person name="Duensing N."/>
            <person name="Frei-dit-Frey N."/>
            <person name="Gianinazzi-Pearson V."/>
            <person name="Gilbert B."/>
            <person name="Handa Y."/>
            <person name="Hijri M."/>
            <person name="Kaul R."/>
            <person name="Kawaguchi M."/>
            <person name="Krajinski F."/>
            <person name="Lammers P."/>
            <person name="Lapierre D."/>
            <person name="Masclaux F.G."/>
            <person name="Murat C."/>
            <person name="Morin E."/>
            <person name="Ndikumana S."/>
            <person name="Pagni M."/>
            <person name="Petitpierre D."/>
            <person name="Requena N."/>
            <person name="Rosikiewicz P."/>
            <person name="Riley R."/>
            <person name="Saito K."/>
            <person name="San Clemente H."/>
            <person name="Shapiro H."/>
            <person name="van Tuinen D."/>
            <person name="Becard G."/>
            <person name="Bonfante P."/>
            <person name="Paszkowski U."/>
            <person name="Shachar-Hill Y."/>
            <person name="Young J.P."/>
            <person name="Sanders I.R."/>
            <person name="Henrissat B."/>
            <person name="Rensing S.A."/>
            <person name="Grigoriev I.V."/>
            <person name="Corradi N."/>
            <person name="Roux C."/>
            <person name="Martin F."/>
        </authorList>
    </citation>
    <scope>NUCLEOTIDE SEQUENCE</scope>
    <source>
        <strain evidence="2">DAOM 197198</strain>
    </source>
</reference>